<comment type="catalytic activity">
    <reaction evidence="9 10">
        <text>Release of signal peptides from bacterial membrane prolipoproteins. Hydrolyzes -Xaa-Yaa-Zaa-|-(S,diacylglyceryl)Cys-, in which Xaa is hydrophobic (preferably Leu), and Yaa (Ala or Ser) and Zaa (Gly or Ala) have small, neutral side chains.</text>
        <dbReference type="EC" id="3.4.23.36"/>
    </reaction>
</comment>
<dbReference type="STRING" id="39060.SAMN05660706_12748"/>
<dbReference type="NCBIfam" id="TIGR00077">
    <property type="entry name" value="lspA"/>
    <property type="match status" value="1"/>
</dbReference>
<evidence type="ECO:0000256" key="10">
    <source>
        <dbReference type="RuleBase" id="RU000594"/>
    </source>
</evidence>
<dbReference type="Proteomes" id="UP000199584">
    <property type="component" value="Unassembled WGS sequence"/>
</dbReference>
<dbReference type="PRINTS" id="PR00781">
    <property type="entry name" value="LIPOSIGPTASE"/>
</dbReference>
<evidence type="ECO:0000256" key="1">
    <source>
        <dbReference type="ARBA" id="ARBA00006139"/>
    </source>
</evidence>
<comment type="subcellular location">
    <subcellularLocation>
        <location evidence="9">Cell membrane</location>
        <topology evidence="9">Multi-pass membrane protein</topology>
    </subcellularLocation>
</comment>
<dbReference type="Pfam" id="PF01252">
    <property type="entry name" value="Peptidase_A8"/>
    <property type="match status" value="1"/>
</dbReference>
<evidence type="ECO:0000256" key="11">
    <source>
        <dbReference type="RuleBase" id="RU004181"/>
    </source>
</evidence>
<comment type="function">
    <text evidence="9 10">This protein specifically catalyzes the removal of signal peptides from prolipoproteins.</text>
</comment>
<dbReference type="RefSeq" id="WP_092485974.1">
    <property type="nucleotide sequence ID" value="NZ_FOYM01000027.1"/>
</dbReference>
<evidence type="ECO:0000256" key="5">
    <source>
        <dbReference type="ARBA" id="ARBA00022750"/>
    </source>
</evidence>
<reference evidence="13" key="1">
    <citation type="submission" date="2016-10" db="EMBL/GenBank/DDBJ databases">
        <authorList>
            <person name="Varghese N."/>
            <person name="Submissions S."/>
        </authorList>
    </citation>
    <scope>NUCLEOTIDE SEQUENCE [LARGE SCALE GENOMIC DNA]</scope>
    <source>
        <strain evidence="13">DSM 3669</strain>
    </source>
</reference>
<dbReference type="GO" id="GO:0004190">
    <property type="term" value="F:aspartic-type endopeptidase activity"/>
    <property type="evidence" value="ECO:0007669"/>
    <property type="project" value="UniProtKB-UniRule"/>
</dbReference>
<dbReference type="OrthoDB" id="9810259at2"/>
<feature type="active site" evidence="9">
    <location>
        <position position="125"/>
    </location>
</feature>
<dbReference type="PROSITE" id="PS00855">
    <property type="entry name" value="SPASE_II"/>
    <property type="match status" value="1"/>
</dbReference>
<keyword evidence="8 9" id="KW-0472">Membrane</keyword>
<comment type="caution">
    <text evidence="9">Lacks conserved residue(s) required for the propagation of feature annotation.</text>
</comment>
<dbReference type="InterPro" id="IPR001872">
    <property type="entry name" value="Peptidase_A8"/>
</dbReference>
<accession>A0A1I6E789</accession>
<dbReference type="PANTHER" id="PTHR33695">
    <property type="entry name" value="LIPOPROTEIN SIGNAL PEPTIDASE"/>
    <property type="match status" value="1"/>
</dbReference>
<sequence length="156" mass="17248">MRFVILIMLTLLADQFSKYIISASMQPGESIPVLPPVFHITYILNPGAAFGMLANRTTFFIIVSVLVIAGVLVGYRHLPRERMWTRVAAALVVGGALGNLIDRVRLGRVIDFLDFRVWPVFNLADIAIVTGALLLIIEVWRTGDGEQKRVDAGAEK</sequence>
<evidence type="ECO:0000256" key="7">
    <source>
        <dbReference type="ARBA" id="ARBA00022989"/>
    </source>
</evidence>
<feature type="active site" evidence="9">
    <location>
        <position position="111"/>
    </location>
</feature>
<keyword evidence="4 9" id="KW-0812">Transmembrane</keyword>
<feature type="transmembrane region" description="Helical" evidence="9">
    <location>
        <begin position="121"/>
        <end position="140"/>
    </location>
</feature>
<dbReference type="AlphaFoldDB" id="A0A1I6E789"/>
<proteinExistence type="inferred from homology"/>
<name>A0A1I6E789_9FIRM</name>
<keyword evidence="7 9" id="KW-1133">Transmembrane helix</keyword>
<feature type="transmembrane region" description="Helical" evidence="9">
    <location>
        <begin position="83"/>
        <end position="101"/>
    </location>
</feature>
<keyword evidence="6 9" id="KW-0378">Hydrolase</keyword>
<keyword evidence="3 9" id="KW-0645">Protease</keyword>
<evidence type="ECO:0000313" key="12">
    <source>
        <dbReference type="EMBL" id="SFR13368.1"/>
    </source>
</evidence>
<organism evidence="12 13">
    <name type="scientific">Desulfoscipio geothermicus DSM 3669</name>
    <dbReference type="NCBI Taxonomy" id="1121426"/>
    <lineage>
        <taxon>Bacteria</taxon>
        <taxon>Bacillati</taxon>
        <taxon>Bacillota</taxon>
        <taxon>Clostridia</taxon>
        <taxon>Eubacteriales</taxon>
        <taxon>Desulfallaceae</taxon>
        <taxon>Desulfoscipio</taxon>
    </lineage>
</organism>
<comment type="similarity">
    <text evidence="1 9 11">Belongs to the peptidase A8 family.</text>
</comment>
<protein>
    <recommendedName>
        <fullName evidence="9">Lipoprotein signal peptidase</fullName>
        <ecNumber evidence="9">3.4.23.36</ecNumber>
    </recommendedName>
    <alternativeName>
        <fullName evidence="9">Prolipoprotein signal peptidase</fullName>
    </alternativeName>
    <alternativeName>
        <fullName evidence="9">Signal peptidase II</fullName>
        <shortName evidence="9">SPase II</shortName>
    </alternativeName>
</protein>
<evidence type="ECO:0000256" key="4">
    <source>
        <dbReference type="ARBA" id="ARBA00022692"/>
    </source>
</evidence>
<dbReference type="PANTHER" id="PTHR33695:SF1">
    <property type="entry name" value="LIPOPROTEIN SIGNAL PEPTIDASE"/>
    <property type="match status" value="1"/>
</dbReference>
<dbReference type="GO" id="GO:0006508">
    <property type="term" value="P:proteolysis"/>
    <property type="evidence" value="ECO:0007669"/>
    <property type="project" value="UniProtKB-KW"/>
</dbReference>
<evidence type="ECO:0000256" key="6">
    <source>
        <dbReference type="ARBA" id="ARBA00022801"/>
    </source>
</evidence>
<keyword evidence="2 9" id="KW-1003">Cell membrane</keyword>
<dbReference type="EC" id="3.4.23.36" evidence="9"/>
<keyword evidence="5 9" id="KW-0064">Aspartyl protease</keyword>
<dbReference type="GO" id="GO:0005886">
    <property type="term" value="C:plasma membrane"/>
    <property type="evidence" value="ECO:0007669"/>
    <property type="project" value="UniProtKB-SubCell"/>
</dbReference>
<dbReference type="UniPathway" id="UPA00665"/>
<gene>
    <name evidence="9" type="primary">lspA</name>
    <name evidence="12" type="ORF">SAMN05660706_12748</name>
</gene>
<evidence type="ECO:0000256" key="9">
    <source>
        <dbReference type="HAMAP-Rule" id="MF_00161"/>
    </source>
</evidence>
<dbReference type="EMBL" id="FOYM01000027">
    <property type="protein sequence ID" value="SFR13368.1"/>
    <property type="molecule type" value="Genomic_DNA"/>
</dbReference>
<evidence type="ECO:0000256" key="2">
    <source>
        <dbReference type="ARBA" id="ARBA00022475"/>
    </source>
</evidence>
<evidence type="ECO:0000313" key="13">
    <source>
        <dbReference type="Proteomes" id="UP000199584"/>
    </source>
</evidence>
<feature type="transmembrane region" description="Helical" evidence="9">
    <location>
        <begin position="58"/>
        <end position="76"/>
    </location>
</feature>
<evidence type="ECO:0000256" key="8">
    <source>
        <dbReference type="ARBA" id="ARBA00023136"/>
    </source>
</evidence>
<comment type="pathway">
    <text evidence="9">Protein modification; lipoprotein biosynthesis (signal peptide cleavage).</text>
</comment>
<dbReference type="HAMAP" id="MF_00161">
    <property type="entry name" value="LspA"/>
    <property type="match status" value="1"/>
</dbReference>
<evidence type="ECO:0000256" key="3">
    <source>
        <dbReference type="ARBA" id="ARBA00022670"/>
    </source>
</evidence>
<keyword evidence="13" id="KW-1185">Reference proteome</keyword>